<comment type="pathway">
    <text evidence="3 16">Amino-acid biosynthesis; L-threonine biosynthesis; L-threonine from L-aspartate: step 1/5.</text>
</comment>
<dbReference type="NCBIfam" id="TIGR00656">
    <property type="entry name" value="asp_kin_monofn"/>
    <property type="match status" value="1"/>
</dbReference>
<dbReference type="HOGENOM" id="CLU_009116_3_2_5"/>
<dbReference type="UniPathway" id="UPA00051">
    <property type="reaction ID" value="UER00462"/>
</dbReference>
<dbReference type="PIRSF" id="PIRSF000726">
    <property type="entry name" value="Asp_kin"/>
    <property type="match status" value="1"/>
</dbReference>
<evidence type="ECO:0000256" key="15">
    <source>
        <dbReference type="RuleBase" id="RU003448"/>
    </source>
</evidence>
<evidence type="ECO:0000256" key="12">
    <source>
        <dbReference type="ARBA" id="ARBA00023154"/>
    </source>
</evidence>
<dbReference type="Proteomes" id="UP000009101">
    <property type="component" value="Chromosome"/>
</dbReference>
<feature type="domain" description="ACT" evidence="17">
    <location>
        <begin position="355"/>
        <end position="416"/>
    </location>
</feature>
<dbReference type="InterPro" id="IPR045865">
    <property type="entry name" value="ACT-like_dom_sf"/>
</dbReference>
<comment type="similarity">
    <text evidence="4 15">Belongs to the aspartokinase family.</text>
</comment>
<keyword evidence="19" id="KW-1185">Reference proteome</keyword>
<dbReference type="CDD" id="cd04261">
    <property type="entry name" value="AAK_AKii-LysC-BS"/>
    <property type="match status" value="1"/>
</dbReference>
<dbReference type="PROSITE" id="PS51671">
    <property type="entry name" value="ACT"/>
    <property type="match status" value="2"/>
</dbReference>
<dbReference type="NCBIfam" id="TIGR00657">
    <property type="entry name" value="asp_kinases"/>
    <property type="match status" value="1"/>
</dbReference>
<evidence type="ECO:0000256" key="14">
    <source>
        <dbReference type="PIRSR" id="PIRSR000726-1"/>
    </source>
</evidence>
<feature type="binding site" evidence="14">
    <location>
        <begin position="6"/>
        <end position="9"/>
    </location>
    <ligand>
        <name>ATP</name>
        <dbReference type="ChEBI" id="CHEBI:30616"/>
    </ligand>
</feature>
<evidence type="ECO:0000256" key="4">
    <source>
        <dbReference type="ARBA" id="ARBA00010122"/>
    </source>
</evidence>
<dbReference type="KEGG" id="bcd:BARCL_1053"/>
<dbReference type="Pfam" id="PF22468">
    <property type="entry name" value="ACT_9"/>
    <property type="match status" value="2"/>
</dbReference>
<evidence type="ECO:0000256" key="10">
    <source>
        <dbReference type="ARBA" id="ARBA00022777"/>
    </source>
</evidence>
<feature type="domain" description="ACT" evidence="17">
    <location>
        <begin position="274"/>
        <end position="349"/>
    </location>
</feature>
<dbReference type="Gene3D" id="3.40.1160.10">
    <property type="entry name" value="Acetylglutamate kinase-like"/>
    <property type="match status" value="1"/>
</dbReference>
<evidence type="ECO:0000313" key="18">
    <source>
        <dbReference type="EMBL" id="CBI76734.1"/>
    </source>
</evidence>
<evidence type="ECO:0000256" key="7">
    <source>
        <dbReference type="ARBA" id="ARBA00022605"/>
    </source>
</evidence>
<dbReference type="STRING" id="696125.BARCL_1053"/>
<dbReference type="InterPro" id="IPR001341">
    <property type="entry name" value="Asp_kinase"/>
</dbReference>
<keyword evidence="8 15" id="KW-0808">Transferase</keyword>
<gene>
    <name evidence="18" type="primary">lysC</name>
    <name evidence="18" type="ordered locus">BARCL_1053</name>
</gene>
<proteinExistence type="inferred from homology"/>
<comment type="pathway">
    <text evidence="1 16">Amino-acid biosynthesis; L-lysine biosynthesis via DAP pathway; (S)-tetrahydrodipicolinate from L-aspartate: step 1/4.</text>
</comment>
<accession>E6YIP6</accession>
<dbReference type="GO" id="GO:0004072">
    <property type="term" value="F:aspartate kinase activity"/>
    <property type="evidence" value="ECO:0007669"/>
    <property type="project" value="UniProtKB-EC"/>
</dbReference>
<dbReference type="FunFam" id="3.30.2130.10:FF:000002">
    <property type="entry name" value="Aspartokinase"/>
    <property type="match status" value="1"/>
</dbReference>
<evidence type="ECO:0000256" key="11">
    <source>
        <dbReference type="ARBA" id="ARBA00022840"/>
    </source>
</evidence>
<sequence length="416" mass="44746">MRIVMKFGGTSVANIECIHNVAQHVKREVDAGNEVAVVVSAMAGTTNKLVQWTRDAAPLNDAYEYDVVVASGEQITAGLLAITLQSMGINARSWLGWQIPIHTNNAHGSARITDIDGSALIKRFQEGQVAIIAGFQGLAPDNRISTLGRGGSDTSAVAMAAALKADRCDIYTDVDGVYTTDPRVEPKARCLPKVAFEEMLEMASLGAKVLQVRSVELAMVHKVRIFVRSSFENPNAVGMNNPITPLGTLICSEDEIVEQQTVTGIAFAKDEAQISLRRLADRPGISAAIFCPLAEEHINVDMIVQNISEDGSKTDMTFTVPSADVERAVILLEKNRKKIGFDVIQSESDLAKISIIGIGMRSHAGVAATAFKALAEKGINIQAITTSEIKISVLIDSAYTELAVRTLHGVYSLDKE</sequence>
<dbReference type="PROSITE" id="PS00324">
    <property type="entry name" value="ASPARTOKINASE"/>
    <property type="match status" value="1"/>
</dbReference>
<dbReference type="GO" id="GO:0005829">
    <property type="term" value="C:cytosol"/>
    <property type="evidence" value="ECO:0007669"/>
    <property type="project" value="TreeGrafter"/>
</dbReference>
<evidence type="ECO:0000256" key="3">
    <source>
        <dbReference type="ARBA" id="ARBA00005139"/>
    </source>
</evidence>
<evidence type="ECO:0000256" key="5">
    <source>
        <dbReference type="ARBA" id="ARBA00013059"/>
    </source>
</evidence>
<dbReference type="CDD" id="cd04923">
    <property type="entry name" value="ACT_AK-LysC-DapG-like_2"/>
    <property type="match status" value="1"/>
</dbReference>
<dbReference type="NCBIfam" id="NF005155">
    <property type="entry name" value="PRK06635.1-4"/>
    <property type="match status" value="1"/>
</dbReference>
<feature type="binding site" evidence="14">
    <location>
        <position position="183"/>
    </location>
    <ligand>
        <name>ATP</name>
        <dbReference type="ChEBI" id="CHEBI:30616"/>
    </ligand>
</feature>
<keyword evidence="9 14" id="KW-0547">Nucleotide-binding</keyword>
<evidence type="ECO:0000313" key="19">
    <source>
        <dbReference type="Proteomes" id="UP000009101"/>
    </source>
</evidence>
<dbReference type="InterPro" id="IPR054352">
    <property type="entry name" value="ACT_Aspartokinase"/>
</dbReference>
<comment type="pathway">
    <text evidence="2 16">Amino-acid biosynthesis; L-methionine biosynthesis via de novo pathway; L-homoserine from L-aspartate: step 1/3.</text>
</comment>
<evidence type="ECO:0000256" key="6">
    <source>
        <dbReference type="ARBA" id="ARBA00016273"/>
    </source>
</evidence>
<dbReference type="eggNOG" id="COG0527">
    <property type="taxonomic scope" value="Bacteria"/>
</dbReference>
<evidence type="ECO:0000256" key="9">
    <source>
        <dbReference type="ARBA" id="ARBA00022741"/>
    </source>
</evidence>
<dbReference type="InterPro" id="IPR002912">
    <property type="entry name" value="ACT_dom"/>
</dbReference>
<organism evidence="18 19">
    <name type="scientific">Bartonella clarridgeiae (strain CCUG 45776 / CIP 104772 / 73)</name>
    <dbReference type="NCBI Taxonomy" id="696125"/>
    <lineage>
        <taxon>Bacteria</taxon>
        <taxon>Pseudomonadati</taxon>
        <taxon>Pseudomonadota</taxon>
        <taxon>Alphaproteobacteria</taxon>
        <taxon>Hyphomicrobiales</taxon>
        <taxon>Bartonellaceae</taxon>
        <taxon>Bartonella</taxon>
    </lineage>
</organism>
<evidence type="ECO:0000256" key="1">
    <source>
        <dbReference type="ARBA" id="ARBA00004766"/>
    </source>
</evidence>
<feature type="binding site" evidence="14">
    <location>
        <position position="46"/>
    </location>
    <ligand>
        <name>substrate</name>
    </ligand>
</feature>
<dbReference type="GO" id="GO:0009088">
    <property type="term" value="P:threonine biosynthetic process"/>
    <property type="evidence" value="ECO:0007669"/>
    <property type="project" value="UniProtKB-UniPathway"/>
</dbReference>
<evidence type="ECO:0000256" key="13">
    <source>
        <dbReference type="ARBA" id="ARBA00047872"/>
    </source>
</evidence>
<evidence type="ECO:0000256" key="8">
    <source>
        <dbReference type="ARBA" id="ARBA00022679"/>
    </source>
</evidence>
<evidence type="ECO:0000259" key="17">
    <source>
        <dbReference type="PROSITE" id="PS51671"/>
    </source>
</evidence>
<dbReference type="InterPro" id="IPR041740">
    <property type="entry name" value="AKii-LysC-BS"/>
</dbReference>
<feature type="binding site" evidence="14">
    <location>
        <position position="178"/>
    </location>
    <ligand>
        <name>ATP</name>
        <dbReference type="ChEBI" id="CHEBI:30616"/>
    </ligand>
</feature>
<feature type="binding site" evidence="14">
    <location>
        <position position="73"/>
    </location>
    <ligand>
        <name>substrate</name>
    </ligand>
</feature>
<comment type="catalytic activity">
    <reaction evidence="13 15">
        <text>L-aspartate + ATP = 4-phospho-L-aspartate + ADP</text>
        <dbReference type="Rhea" id="RHEA:23776"/>
        <dbReference type="ChEBI" id="CHEBI:29991"/>
        <dbReference type="ChEBI" id="CHEBI:30616"/>
        <dbReference type="ChEBI" id="CHEBI:57535"/>
        <dbReference type="ChEBI" id="CHEBI:456216"/>
        <dbReference type="EC" id="2.7.2.4"/>
    </reaction>
</comment>
<dbReference type="UniPathway" id="UPA00050">
    <property type="reaction ID" value="UER00461"/>
</dbReference>
<dbReference type="InterPro" id="IPR001048">
    <property type="entry name" value="Asp/Glu/Uridylate_kinase"/>
</dbReference>
<dbReference type="InterPro" id="IPR036393">
    <property type="entry name" value="AceGlu_kinase-like_sf"/>
</dbReference>
<keyword evidence="7 16" id="KW-0028">Amino-acid biosynthesis</keyword>
<dbReference type="SUPFAM" id="SSF53633">
    <property type="entry name" value="Carbamate kinase-like"/>
    <property type="match status" value="1"/>
</dbReference>
<evidence type="ECO:0000256" key="2">
    <source>
        <dbReference type="ARBA" id="ARBA00004986"/>
    </source>
</evidence>
<name>E6YIP6_BARC7</name>
<dbReference type="FunFam" id="3.40.1160.10:FF:000002">
    <property type="entry name" value="Aspartokinase"/>
    <property type="match status" value="1"/>
</dbReference>
<dbReference type="GO" id="GO:0009089">
    <property type="term" value="P:lysine biosynthetic process via diaminopimelate"/>
    <property type="evidence" value="ECO:0007669"/>
    <property type="project" value="UniProtKB-UniPathway"/>
</dbReference>
<feature type="binding site" evidence="14">
    <location>
        <begin position="172"/>
        <end position="173"/>
    </location>
    <ligand>
        <name>ATP</name>
        <dbReference type="ChEBI" id="CHEBI:30616"/>
    </ligand>
</feature>
<evidence type="ECO:0000256" key="16">
    <source>
        <dbReference type="RuleBase" id="RU004249"/>
    </source>
</evidence>
<dbReference type="InterPro" id="IPR018042">
    <property type="entry name" value="Aspartate_kinase_CS"/>
</dbReference>
<dbReference type="PANTHER" id="PTHR21499:SF3">
    <property type="entry name" value="ASPARTOKINASE"/>
    <property type="match status" value="1"/>
</dbReference>
<dbReference type="InterPro" id="IPR005260">
    <property type="entry name" value="Asp_kin_monofn"/>
</dbReference>
<keyword evidence="10 15" id="KW-0418">Kinase</keyword>
<feature type="binding site" evidence="14">
    <location>
        <begin position="208"/>
        <end position="209"/>
    </location>
    <ligand>
        <name>ATP</name>
        <dbReference type="ChEBI" id="CHEBI:30616"/>
    </ligand>
</feature>
<dbReference type="Pfam" id="PF00696">
    <property type="entry name" value="AA_kinase"/>
    <property type="match status" value="1"/>
</dbReference>
<dbReference type="EMBL" id="FN645454">
    <property type="protein sequence ID" value="CBI76734.1"/>
    <property type="molecule type" value="Genomic_DNA"/>
</dbReference>
<dbReference type="Gene3D" id="3.30.2130.10">
    <property type="entry name" value="VC0802-like"/>
    <property type="match status" value="1"/>
</dbReference>
<dbReference type="AlphaFoldDB" id="E6YIP6"/>
<dbReference type="EC" id="2.7.2.4" evidence="5 15"/>
<protein>
    <recommendedName>
        <fullName evidence="6 15">Aspartokinase</fullName>
        <ecNumber evidence="5 15">2.7.2.4</ecNumber>
    </recommendedName>
</protein>
<keyword evidence="12" id="KW-0457">Lysine biosynthesis</keyword>
<reference evidence="18 19" key="2">
    <citation type="journal article" date="2011" name="PLoS Genet.">
        <title>Parallel evolution of a type IV secretion system in radiating lineages of the host-restricted bacterial pathogen Bartonella.</title>
        <authorList>
            <person name="Engel P."/>
            <person name="Salzburger W."/>
            <person name="Liesch M."/>
            <person name="Chang C.C."/>
            <person name="Maruyama S."/>
            <person name="Lanz C."/>
            <person name="Calteau A."/>
            <person name="Lajus A."/>
            <person name="Medigue C."/>
            <person name="Schuster S.C."/>
            <person name="Dehio C."/>
        </authorList>
    </citation>
    <scope>NUCLEOTIDE SEQUENCE [LARGE SCALE GENOMIC DNA]</scope>
    <source>
        <strain evidence="19">CIP 104772 / 73</strain>
    </source>
</reference>
<dbReference type="PANTHER" id="PTHR21499">
    <property type="entry name" value="ASPARTATE KINASE"/>
    <property type="match status" value="1"/>
</dbReference>
<dbReference type="GO" id="GO:0005524">
    <property type="term" value="F:ATP binding"/>
    <property type="evidence" value="ECO:0007669"/>
    <property type="project" value="UniProtKB-KW"/>
</dbReference>
<dbReference type="SUPFAM" id="SSF55021">
    <property type="entry name" value="ACT-like"/>
    <property type="match status" value="2"/>
</dbReference>
<keyword evidence="11 14" id="KW-0067">ATP-binding</keyword>
<reference evidence="19" key="1">
    <citation type="submission" date="2009-11" db="EMBL/GenBank/DDBJ databases">
        <title>Genome sequencing of Bartonella species and comparative genomics.</title>
        <authorList>
            <person name="Engel P."/>
            <person name="Salzburger W."/>
            <person name="Marius L."/>
            <person name="Chao-Chin C."/>
            <person name="Soichi M."/>
            <person name="Christa L."/>
            <person name="Alexandra C."/>
            <person name="Aurelie L."/>
            <person name="Claudine M."/>
            <person name="Stephan S.C."/>
            <person name="Christoph D."/>
        </authorList>
    </citation>
    <scope>NUCLEOTIDE SEQUENCE [LARGE SCALE GENOMIC DNA]</scope>
    <source>
        <strain evidence="19">CIP 104772 / 73</strain>
    </source>
</reference>
<dbReference type="CDD" id="cd04913">
    <property type="entry name" value="ACT_AKii-LysC-BS-like_1"/>
    <property type="match status" value="1"/>
</dbReference>
<dbReference type="GO" id="GO:0009090">
    <property type="term" value="P:homoserine biosynthetic process"/>
    <property type="evidence" value="ECO:0007669"/>
    <property type="project" value="TreeGrafter"/>
</dbReference>
<dbReference type="UniPathway" id="UPA00034">
    <property type="reaction ID" value="UER00015"/>
</dbReference>
<dbReference type="NCBIfam" id="NF005154">
    <property type="entry name" value="PRK06635.1-2"/>
    <property type="match status" value="1"/>
</dbReference>